<reference evidence="2" key="1">
    <citation type="submission" date="2014-10" db="EMBL/GenBank/DDBJ databases">
        <authorList>
            <person name="Seo M.-J."/>
            <person name="Seok Y.J."/>
            <person name="Cha I.-T."/>
        </authorList>
    </citation>
    <scope>NUCLEOTIDE SEQUENCE</scope>
    <source>
        <tissue evidence="2">Gonad</tissue>
    </source>
</reference>
<proteinExistence type="predicted"/>
<dbReference type="GeneID" id="33912898"/>
<name>A0A219LUV5_9BIVA</name>
<dbReference type="CTD" id="4509"/>
<evidence type="ECO:0000313" key="2">
    <source>
        <dbReference type="EMBL" id="AJY78597.1"/>
    </source>
</evidence>
<dbReference type="RefSeq" id="YP_009422192.1">
    <property type="nucleotide sequence ID" value="NC_035757.1"/>
</dbReference>
<dbReference type="AlphaFoldDB" id="A0A219LUV5"/>
<protein>
    <submittedName>
        <fullName evidence="2">ATP synthase subunit 8</fullName>
    </submittedName>
</protein>
<geneLocation type="mitochondrion" evidence="2"/>
<sequence>MKLTVAQFAPLACLFVFSFIWCCFVVMMCSLWWSAKRSCSF</sequence>
<organism evidence="2">
    <name type="scientific">Ruditapes decussatus</name>
    <dbReference type="NCBI Taxonomy" id="104385"/>
    <lineage>
        <taxon>Eukaryota</taxon>
        <taxon>Metazoa</taxon>
        <taxon>Spiralia</taxon>
        <taxon>Lophotrochozoa</taxon>
        <taxon>Mollusca</taxon>
        <taxon>Bivalvia</taxon>
        <taxon>Autobranchia</taxon>
        <taxon>Heteroconchia</taxon>
        <taxon>Euheterodonta</taxon>
        <taxon>Imparidentia</taxon>
        <taxon>Neoheterodontei</taxon>
        <taxon>Venerida</taxon>
        <taxon>Veneroidea</taxon>
        <taxon>Veneridae</taxon>
        <taxon>Ruditapes</taxon>
    </lineage>
</organism>
<keyword evidence="2" id="KW-0496">Mitochondrion</keyword>
<accession>A0A219LUV5</accession>
<keyword evidence="1" id="KW-0472">Membrane</keyword>
<evidence type="ECO:0000256" key="1">
    <source>
        <dbReference type="SAM" id="Phobius"/>
    </source>
</evidence>
<feature type="transmembrane region" description="Helical" evidence="1">
    <location>
        <begin position="12"/>
        <end position="35"/>
    </location>
</feature>
<keyword evidence="1" id="KW-0812">Transmembrane</keyword>
<gene>
    <name evidence="2" type="primary">ATP8</name>
</gene>
<dbReference type="EMBL" id="KP089983">
    <property type="protein sequence ID" value="AJY78597.1"/>
    <property type="molecule type" value="Genomic_DNA"/>
</dbReference>
<keyword evidence="1" id="KW-1133">Transmembrane helix</keyword>